<protein>
    <recommendedName>
        <fullName evidence="15">Minor capsid protein L2</fullName>
    </recommendedName>
</protein>
<dbReference type="EMBL" id="JF755418">
    <property type="protein sequence ID" value="AEM05820.1"/>
    <property type="molecule type" value="Genomic_DNA"/>
</dbReference>
<feature type="disulfide bond" evidence="15">
    <location>
        <begin position="45"/>
        <end position="51"/>
    </location>
</feature>
<dbReference type="GO" id="GO:0046718">
    <property type="term" value="P:symbiont entry into host cell"/>
    <property type="evidence" value="ECO:0007669"/>
    <property type="project" value="UniProtKB-KW"/>
</dbReference>
<comment type="subcellular location">
    <subcellularLocation>
        <location evidence="15">Virion</location>
    </subcellularLocation>
    <subcellularLocation>
        <location evidence="15">Host nucleus</location>
    </subcellularLocation>
</comment>
<comment type="caution">
    <text evidence="15">Lacks conserved residue(s) required for the propagation of feature annotation.</text>
</comment>
<feature type="region of interest" description="Disordered" evidence="16">
    <location>
        <begin position="500"/>
        <end position="564"/>
    </location>
</feature>
<evidence type="ECO:0000256" key="2">
    <source>
        <dbReference type="ARBA" id="ARBA00022553"/>
    </source>
</evidence>
<keyword evidence="5 15" id="KW-0945">Host-virus interaction</keyword>
<evidence type="ECO:0000256" key="16">
    <source>
        <dbReference type="SAM" id="MobiDB-lite"/>
    </source>
</evidence>
<dbReference type="Pfam" id="PF00513">
    <property type="entry name" value="Late_protein_L2"/>
    <property type="match status" value="1"/>
</dbReference>
<keyword evidence="2 15" id="KW-0597">Phosphoprotein</keyword>
<dbReference type="GO" id="GO:0005198">
    <property type="term" value="F:structural molecule activity"/>
    <property type="evidence" value="ECO:0007669"/>
    <property type="project" value="UniProtKB-UniRule"/>
</dbReference>
<keyword evidence="8 15" id="KW-0426">Late protein</keyword>
<dbReference type="GO" id="GO:0042025">
    <property type="term" value="C:host cell nucleus"/>
    <property type="evidence" value="ECO:0007669"/>
    <property type="project" value="UniProtKB-SubCell"/>
</dbReference>
<evidence type="ECO:0000256" key="14">
    <source>
        <dbReference type="ARBA" id="ARBA00023296"/>
    </source>
</evidence>
<evidence type="ECO:0000256" key="4">
    <source>
        <dbReference type="ARBA" id="ARBA00022562"/>
    </source>
</evidence>
<evidence type="ECO:0000256" key="3">
    <source>
        <dbReference type="ARBA" id="ARBA00022561"/>
    </source>
</evidence>
<keyword evidence="11 15" id="KW-1176">Cytoplasmic inwards viral transport</keyword>
<reference evidence="17 18" key="1">
    <citation type="journal article" date="2011" name="PLoS Pathog.">
        <title>The fecal viral flora of wild rodents.</title>
        <authorList>
            <person name="Phan T.G."/>
            <person name="Kapusinszky B."/>
            <person name="Wang C."/>
            <person name="Rose R.K."/>
            <person name="Lipton H.L."/>
            <person name="Delwart E.L."/>
        </authorList>
    </citation>
    <scope>NUCLEOTIDE SEQUENCE [LARGE SCALE GENOMIC DNA]</scope>
    <source>
        <strain evidence="17">M-14 PmPV1</strain>
    </source>
</reference>
<feature type="region of interest" description="Disordered" evidence="16">
    <location>
        <begin position="269"/>
        <end position="297"/>
    </location>
</feature>
<evidence type="ECO:0000256" key="13">
    <source>
        <dbReference type="ARBA" id="ARBA00023157"/>
    </source>
</evidence>
<comment type="similarity">
    <text evidence="15">Belongs to the papillomaviridae L2 protein family.</text>
</comment>
<accession>G1C9I7</accession>
<keyword evidence="4 15" id="KW-1048">Host nucleus</keyword>
<dbReference type="GO" id="GO:0043657">
    <property type="term" value="C:host cell"/>
    <property type="evidence" value="ECO:0007669"/>
    <property type="project" value="GOC"/>
</dbReference>
<comment type="function">
    <text evidence="15">Minor protein of the capsid that localizes along the inner surface of the virion, within the central cavities beneath the L1 pentamers. Plays a role in capsid stabilization through interaction with the major capsid protein L1. Once the virion enters the host cell, L2 escorts the genomic DNA into the nucleus by promoting escape from the endosomal compartments and traffic through the host Golgi network. Mechanistically, the C-terminus of L2 possesses a cell-penetrating peptide that protudes from the host endosome, interacts with host cytoplasmic retromer cargo and thereby mediates the capsid delivery to the host trans-Golgi network. Plays a role through its interaction with host dynein in the intracellular microtubule-dependent transport of viral capsid toward the nucleus. Mediates the viral genome import into the nucleus through binding to host importins. Once within the nucleus, L2 localizes viral genomes to host PML bodies in order to activate early gene expression for establishment of infection. Later on, promotes late gene expression by interacting with the viral E2 protein and by inhibiting its transcriptional activation functions. During virion assembly, encapsidates the genome by direct interaction with the viral DNA.</text>
</comment>
<evidence type="ECO:0000256" key="5">
    <source>
        <dbReference type="ARBA" id="ARBA00022581"/>
    </source>
</evidence>
<keyword evidence="14 15" id="KW-1160">Virus entry into host cell</keyword>
<evidence type="ECO:0000256" key="7">
    <source>
        <dbReference type="ARBA" id="ARBA00022844"/>
    </source>
</evidence>
<keyword evidence="18" id="KW-1185">Reference proteome</keyword>
<keyword evidence="10" id="KW-1039">Host endosome</keyword>
<name>G1C9I7_9PAPI</name>
<dbReference type="GO" id="GO:0075521">
    <property type="term" value="P:microtubule-dependent intracellular transport of viral material towards nucleus"/>
    <property type="evidence" value="ECO:0007669"/>
    <property type="project" value="UniProtKB-UniRule"/>
</dbReference>
<evidence type="ECO:0000256" key="8">
    <source>
        <dbReference type="ARBA" id="ARBA00022921"/>
    </source>
</evidence>
<keyword evidence="12 15" id="KW-0238">DNA-binding</keyword>
<keyword evidence="9 15" id="KW-1177">Microtubular inwards viral transport</keyword>
<evidence type="ECO:0000313" key="17">
    <source>
        <dbReference type="EMBL" id="AEM05820.1"/>
    </source>
</evidence>
<evidence type="ECO:0000256" key="15">
    <source>
        <dbReference type="HAMAP-Rule" id="MF_04003"/>
    </source>
</evidence>
<evidence type="ECO:0000256" key="9">
    <source>
        <dbReference type="ARBA" id="ARBA00022952"/>
    </source>
</evidence>
<keyword evidence="3 15" id="KW-0167">Capsid protein</keyword>
<dbReference type="OrthoDB" id="8047at10239"/>
<evidence type="ECO:0000256" key="12">
    <source>
        <dbReference type="ARBA" id="ARBA00023125"/>
    </source>
</evidence>
<dbReference type="HAMAP" id="MF_04003">
    <property type="entry name" value="PPV_L2"/>
    <property type="match status" value="1"/>
</dbReference>
<evidence type="ECO:0000256" key="1">
    <source>
        <dbReference type="ARBA" id="ARBA00022524"/>
    </source>
</evidence>
<dbReference type="GO" id="GO:0075732">
    <property type="term" value="P:viral penetration into host nucleus"/>
    <property type="evidence" value="ECO:0007669"/>
    <property type="project" value="UniProtKB-KW"/>
</dbReference>
<keyword evidence="6" id="KW-1040">Host Golgi apparatus</keyword>
<sequence>MRDGQGWGCGFIHVIHFNKVSFLHGSMARSRRTKRASATDLYRTCKQAGTCPPDVINKVEGKTVADKILQYGSAGVFLGGLGISAGSGAGSRAGGYVPLGETPGVTIGTRPTIRPNIPLETVGPEDIFPVDVMQPTDPSVIDLSGPRTVTPSDPGQGAGEIEVIAEIHPVPPRGPLNTPTVSEGGGSAILEVAPEPSPPIANRVRVSKSQHYNPAFHGLSTSSTGIGESSGGESVLVVSGSGGHVVGESIELHTLPSSVSFETDIVEETAFGGRTSTPEAAPPPRGRGSRRFFGGNDRISAPSRKYFRYTESGLDEIQDPRIAVGADYINPAFDWHDPDISVEFAESMGPAPNRDYTGVVHLSRPIIGEEGGGRIRVGRLGQKASMRTRSGITIGPRDFFYRDLSTIGEAESIELQDFQVLDEAAILPSDSGQVIDSDAADLDTISLGSVSVYSDNQLLEDTSYEFHGQLSLSTSRRSTTMLEYPSSVSRVFSDASVTVDYGGSSSGDGAEVPVGPTDEDAHHAEGDTEDTPYRPRPRPRPQPPTYEGPSSGVTYYLHPSLRGRKRKRRNLHVRFSIPDGILAS</sequence>
<evidence type="ECO:0000313" key="18">
    <source>
        <dbReference type="Proteomes" id="UP000150093"/>
    </source>
</evidence>
<keyword evidence="1 15" id="KW-1163">Viral penetration into host nucleus</keyword>
<dbReference type="GO" id="GO:0003677">
    <property type="term" value="F:DNA binding"/>
    <property type="evidence" value="ECO:0007669"/>
    <property type="project" value="UniProtKB-UniRule"/>
</dbReference>
<dbReference type="InterPro" id="IPR000784">
    <property type="entry name" value="Late_L2"/>
</dbReference>
<evidence type="ECO:0000256" key="11">
    <source>
        <dbReference type="ARBA" id="ARBA00023120"/>
    </source>
</evidence>
<comment type="subunit">
    <text evidence="15">Interacts with major capsid protein L1. Interacts with E2; this interaction inhibits E2 transcriptional activity but not the DNA replication function E2. Interacts with host HSPA8; this interaction is required for L2 nuclear translocation. Interacts with host importins KPNB2 and KPNB3. Forms a complex with importin alpha2-beta1 heterodimers via interaction with the importin alpha2 adapter. Interacts with host DYNLT1; this interaction is essential for virus intracellular transport during entry. Interacts (via C-terminus) with host retromer subunits VPS35 AND VPS29.</text>
</comment>
<dbReference type="Proteomes" id="UP000150093">
    <property type="component" value="Segment"/>
</dbReference>
<dbReference type="GO" id="GO:0019028">
    <property type="term" value="C:viral capsid"/>
    <property type="evidence" value="ECO:0007669"/>
    <property type="project" value="UniProtKB-UniRule"/>
</dbReference>
<comment type="PTM">
    <text evidence="15">Highly phosphorylated.</text>
</comment>
<gene>
    <name evidence="15" type="primary">L2</name>
</gene>
<keyword evidence="13 15" id="KW-1015">Disulfide bond</keyword>
<proteinExistence type="inferred from homology"/>
<keyword evidence="7 15" id="KW-0946">Virion</keyword>
<evidence type="ECO:0000256" key="10">
    <source>
        <dbReference type="ARBA" id="ARBA00023046"/>
    </source>
</evidence>
<evidence type="ECO:0000256" key="6">
    <source>
        <dbReference type="ARBA" id="ARBA00022812"/>
    </source>
</evidence>
<organism evidence="17 18">
    <name type="scientific">Peromyscus papillomavirus 1</name>
    <dbReference type="NCBI Taxonomy" id="1074206"/>
    <lineage>
        <taxon>Viruses</taxon>
        <taxon>Monodnaviria</taxon>
        <taxon>Shotokuvirae</taxon>
        <taxon>Cossaviricota</taxon>
        <taxon>Papovaviricetes</taxon>
        <taxon>Zurhausenvirales</taxon>
        <taxon>Papillomaviridae</taxon>
        <taxon>Firstpapillomavirinae</taxon>
        <taxon>Iotapapillomavirus</taxon>
        <taxon>Iotapapillomavirus 2</taxon>
    </lineage>
</organism>